<reference evidence="1" key="1">
    <citation type="submission" date="2014-09" db="EMBL/GenBank/DDBJ databases">
        <authorList>
            <person name="Magalhaes I.L.F."/>
            <person name="Oliveira U."/>
            <person name="Santos F.R."/>
            <person name="Vidigal T.H.D.A."/>
            <person name="Brescovit A.D."/>
            <person name="Santos A.J."/>
        </authorList>
    </citation>
    <scope>NUCLEOTIDE SEQUENCE</scope>
    <source>
        <tissue evidence="1">Shoot tissue taken approximately 20 cm above the soil surface</tissue>
    </source>
</reference>
<reference evidence="1" key="2">
    <citation type="journal article" date="2015" name="Data Brief">
        <title>Shoot transcriptome of the giant reed, Arundo donax.</title>
        <authorList>
            <person name="Barrero R.A."/>
            <person name="Guerrero F.D."/>
            <person name="Moolhuijzen P."/>
            <person name="Goolsby J.A."/>
            <person name="Tidwell J."/>
            <person name="Bellgard S.E."/>
            <person name="Bellgard M.I."/>
        </authorList>
    </citation>
    <scope>NUCLEOTIDE SEQUENCE</scope>
    <source>
        <tissue evidence="1">Shoot tissue taken approximately 20 cm above the soil surface</tissue>
    </source>
</reference>
<evidence type="ECO:0000313" key="1">
    <source>
        <dbReference type="EMBL" id="JAE26959.1"/>
    </source>
</evidence>
<protein>
    <submittedName>
        <fullName evidence="1">Uncharacterized protein</fullName>
    </submittedName>
</protein>
<name>A0A0A9GTU8_ARUDO</name>
<organism evidence="1">
    <name type="scientific">Arundo donax</name>
    <name type="common">Giant reed</name>
    <name type="synonym">Donax arundinaceus</name>
    <dbReference type="NCBI Taxonomy" id="35708"/>
    <lineage>
        <taxon>Eukaryota</taxon>
        <taxon>Viridiplantae</taxon>
        <taxon>Streptophyta</taxon>
        <taxon>Embryophyta</taxon>
        <taxon>Tracheophyta</taxon>
        <taxon>Spermatophyta</taxon>
        <taxon>Magnoliopsida</taxon>
        <taxon>Liliopsida</taxon>
        <taxon>Poales</taxon>
        <taxon>Poaceae</taxon>
        <taxon>PACMAD clade</taxon>
        <taxon>Arundinoideae</taxon>
        <taxon>Arundineae</taxon>
        <taxon>Arundo</taxon>
    </lineage>
</organism>
<dbReference type="EMBL" id="GBRH01170937">
    <property type="protein sequence ID" value="JAE26959.1"/>
    <property type="molecule type" value="Transcribed_RNA"/>
</dbReference>
<accession>A0A0A9GTU8</accession>
<dbReference type="AlphaFoldDB" id="A0A0A9GTU8"/>
<proteinExistence type="predicted"/>
<sequence length="58" mass="6857">MRPKRLRTSQWFPHKIFQHREGALHAQIVFQLCQQHRLTAIEMGDVLHKIVVRATVQA</sequence>